<protein>
    <submittedName>
        <fullName evidence="2">Uncharacterized protein</fullName>
    </submittedName>
</protein>
<sequence>MTERLLHAVAVPSDSQTDTGSRQQKRLAKQGALQSDVPYADAISPQPGQQTLVGQVRGKFAPIHAQMIDELLSSSIPVVPYAGREGQDTIDGYYAPETTQQSRLDPREERVQQFDGVLAPKGTRRSHWRAVRTNPQSDDNPFDAGAAPELGLSIRARKVRWFDDVDGGLEDATAQRTVEGEHDHIDIYDPEEPSFGKPLLIYDIPYTEEYPTDCVVWDTYDREKVYREPGDGATVGSATVGSATVGGDDVRVASQWQRVYLTDHEYRGDMVLETDRLRLVIDQPEDVLRAYRWDPADGQYALLQLGASDWRLFDVDVTSIGLVRLKAQFEFEDMSTGDRVNLNGTLIRGLDNVVWTEPVNEGATPQGLQDRLAPIASETGSIIEPSGDVIKRTEVDR</sequence>
<name>A0ABU2FA20_9EURY</name>
<dbReference type="EMBL" id="JAMQON010000001">
    <property type="protein sequence ID" value="MDS0258561.1"/>
    <property type="molecule type" value="Genomic_DNA"/>
</dbReference>
<evidence type="ECO:0000313" key="3">
    <source>
        <dbReference type="Proteomes" id="UP001259659"/>
    </source>
</evidence>
<feature type="region of interest" description="Disordered" evidence="1">
    <location>
        <begin position="1"/>
        <end position="33"/>
    </location>
</feature>
<dbReference type="Proteomes" id="UP001259659">
    <property type="component" value="Unassembled WGS sequence"/>
</dbReference>
<feature type="compositionally biased region" description="Polar residues" evidence="1">
    <location>
        <begin position="13"/>
        <end position="22"/>
    </location>
</feature>
<proteinExistence type="predicted"/>
<dbReference type="RefSeq" id="WP_310918125.1">
    <property type="nucleotide sequence ID" value="NZ_JAMQON010000001.1"/>
</dbReference>
<organism evidence="2 3">
    <name type="scientific">Haloarcula saliterrae</name>
    <dbReference type="NCBI Taxonomy" id="2950534"/>
    <lineage>
        <taxon>Archaea</taxon>
        <taxon>Methanobacteriati</taxon>
        <taxon>Methanobacteriota</taxon>
        <taxon>Stenosarchaea group</taxon>
        <taxon>Halobacteria</taxon>
        <taxon>Halobacteriales</taxon>
        <taxon>Haloarculaceae</taxon>
        <taxon>Haloarcula</taxon>
    </lineage>
</organism>
<reference evidence="2 3" key="1">
    <citation type="submission" date="2022-06" db="EMBL/GenBank/DDBJ databases">
        <title>Haloarcula sp. a new haloarchaeum isolate from saline soil.</title>
        <authorList>
            <person name="Strakova D."/>
            <person name="Galisteo C."/>
            <person name="Sanchez-Porro C."/>
            <person name="Ventosa A."/>
        </authorList>
    </citation>
    <scope>NUCLEOTIDE SEQUENCE [LARGE SCALE GENOMIC DNA]</scope>
    <source>
        <strain evidence="2 3">S1CR25-12</strain>
    </source>
</reference>
<comment type="caution">
    <text evidence="2">The sequence shown here is derived from an EMBL/GenBank/DDBJ whole genome shotgun (WGS) entry which is preliminary data.</text>
</comment>
<evidence type="ECO:0000256" key="1">
    <source>
        <dbReference type="SAM" id="MobiDB-lite"/>
    </source>
</evidence>
<gene>
    <name evidence="2" type="ORF">NDI56_03935</name>
</gene>
<evidence type="ECO:0000313" key="2">
    <source>
        <dbReference type="EMBL" id="MDS0258561.1"/>
    </source>
</evidence>
<accession>A0ABU2FA20</accession>
<keyword evidence="3" id="KW-1185">Reference proteome</keyword>